<dbReference type="FunFam" id="3.30.70.330:FF:000497">
    <property type="entry name" value="flowering time control protein FPA"/>
    <property type="match status" value="1"/>
</dbReference>
<dbReference type="SMART" id="SM00360">
    <property type="entry name" value="RRM"/>
    <property type="match status" value="3"/>
</dbReference>
<dbReference type="InterPro" id="IPR000504">
    <property type="entry name" value="RRM_dom"/>
</dbReference>
<dbReference type="InterPro" id="IPR012677">
    <property type="entry name" value="Nucleotide-bd_a/b_plait_sf"/>
</dbReference>
<dbReference type="InterPro" id="IPR035979">
    <property type="entry name" value="RBD_domain_sf"/>
</dbReference>
<keyword evidence="1 2" id="KW-0694">RNA-binding</keyword>
<dbReference type="FunFam" id="3.30.70.330:FF:000415">
    <property type="entry name" value="Flowering time control protein FPA"/>
    <property type="match status" value="1"/>
</dbReference>
<dbReference type="AlphaFoldDB" id="A0A5J5AMJ2"/>
<accession>A0A5J5AMJ2</accession>
<evidence type="ECO:0000313" key="6">
    <source>
        <dbReference type="Proteomes" id="UP000325577"/>
    </source>
</evidence>
<organism evidence="5 6">
    <name type="scientific">Nyssa sinensis</name>
    <dbReference type="NCBI Taxonomy" id="561372"/>
    <lineage>
        <taxon>Eukaryota</taxon>
        <taxon>Viridiplantae</taxon>
        <taxon>Streptophyta</taxon>
        <taxon>Embryophyta</taxon>
        <taxon>Tracheophyta</taxon>
        <taxon>Spermatophyta</taxon>
        <taxon>Magnoliopsida</taxon>
        <taxon>eudicotyledons</taxon>
        <taxon>Gunneridae</taxon>
        <taxon>Pentapetalae</taxon>
        <taxon>asterids</taxon>
        <taxon>Cornales</taxon>
        <taxon>Nyssaceae</taxon>
        <taxon>Nyssa</taxon>
    </lineage>
</organism>
<evidence type="ECO:0000256" key="2">
    <source>
        <dbReference type="PROSITE-ProRule" id="PRU00176"/>
    </source>
</evidence>
<name>A0A5J5AMJ2_9ASTE</name>
<dbReference type="Proteomes" id="UP000325577">
    <property type="component" value="Linkage Group LG2"/>
</dbReference>
<feature type="region of interest" description="Disordered" evidence="3">
    <location>
        <begin position="221"/>
        <end position="245"/>
    </location>
</feature>
<evidence type="ECO:0000313" key="5">
    <source>
        <dbReference type="EMBL" id="KAA8531428.1"/>
    </source>
</evidence>
<evidence type="ECO:0000256" key="1">
    <source>
        <dbReference type="ARBA" id="ARBA00022884"/>
    </source>
</evidence>
<dbReference type="PROSITE" id="PS50102">
    <property type="entry name" value="RRM"/>
    <property type="match status" value="3"/>
</dbReference>
<feature type="domain" description="RRM" evidence="4">
    <location>
        <begin position="109"/>
        <end position="181"/>
    </location>
</feature>
<feature type="domain" description="RRM" evidence="4">
    <location>
        <begin position="32"/>
        <end position="104"/>
    </location>
</feature>
<evidence type="ECO:0000256" key="3">
    <source>
        <dbReference type="SAM" id="MobiDB-lite"/>
    </source>
</evidence>
<feature type="region of interest" description="Disordered" evidence="3">
    <location>
        <begin position="197"/>
        <end position="216"/>
    </location>
</feature>
<keyword evidence="6" id="KW-1185">Reference proteome</keyword>
<dbReference type="EMBL" id="CM018043">
    <property type="protein sequence ID" value="KAA8531428.1"/>
    <property type="molecule type" value="Genomic_DNA"/>
</dbReference>
<gene>
    <name evidence="5" type="ORF">F0562_006219</name>
</gene>
<evidence type="ECO:0000259" key="4">
    <source>
        <dbReference type="PROSITE" id="PS50102"/>
    </source>
</evidence>
<proteinExistence type="predicted"/>
<sequence length="351" mass="39762">MPNPSKSNRHADENPKQAHGGKHSVETEVPSNNLWVGNLSTDVTDSDLANLFGKHGALDSIASYASRTYAFIYFKRMEDARAAKDALQGTLVRGNPIKIEFSRPAKPCKSLWVSGISPSVSKEKLEEDFLKFGKIEEFKFLRDRNTAFVDYLKLEDAFQALKSMNGRRIGGDQIRVDFLRSQPSRREQWPDFSDAREGHFLNRSMGPPDSPWLQQDFIRNYSDPTHSGSKRQQHSQSLGGQKGDGQPTNVLWIGYPSSVHIDEQMLHNAMILFGEIERIKSFPPRHYSLVEFRSVDEARRAKEGLQGRLFNDPRISIMFSSSDLVHSKDYPGLYPGIKGPRPDMFSNELSV</sequence>
<feature type="domain" description="RRM" evidence="4">
    <location>
        <begin position="249"/>
        <end position="322"/>
    </location>
</feature>
<feature type="region of interest" description="Disordered" evidence="3">
    <location>
        <begin position="1"/>
        <end position="25"/>
    </location>
</feature>
<dbReference type="CDD" id="cd00590">
    <property type="entry name" value="RRM_SF"/>
    <property type="match status" value="2"/>
</dbReference>
<dbReference type="SUPFAM" id="SSF54928">
    <property type="entry name" value="RNA-binding domain, RBD"/>
    <property type="match status" value="2"/>
</dbReference>
<reference evidence="5 6" key="1">
    <citation type="submission" date="2019-09" db="EMBL/GenBank/DDBJ databases">
        <title>A chromosome-level genome assembly of the Chinese tupelo Nyssa sinensis.</title>
        <authorList>
            <person name="Yang X."/>
            <person name="Kang M."/>
            <person name="Yang Y."/>
            <person name="Xiong H."/>
            <person name="Wang M."/>
            <person name="Zhang Z."/>
            <person name="Wang Z."/>
            <person name="Wu H."/>
            <person name="Ma T."/>
            <person name="Liu J."/>
            <person name="Xi Z."/>
        </authorList>
    </citation>
    <scope>NUCLEOTIDE SEQUENCE [LARGE SCALE GENOMIC DNA]</scope>
    <source>
        <strain evidence="5">J267</strain>
        <tissue evidence="5">Leaf</tissue>
    </source>
</reference>
<dbReference type="PANTHER" id="PTHR23189">
    <property type="entry name" value="RNA RECOGNITION MOTIF-CONTAINING"/>
    <property type="match status" value="1"/>
</dbReference>
<dbReference type="GO" id="GO:0003723">
    <property type="term" value="F:RNA binding"/>
    <property type="evidence" value="ECO:0007669"/>
    <property type="project" value="UniProtKB-UniRule"/>
</dbReference>
<dbReference type="Gene3D" id="3.30.70.330">
    <property type="match status" value="3"/>
</dbReference>
<dbReference type="OrthoDB" id="439808at2759"/>
<dbReference type="Pfam" id="PF00076">
    <property type="entry name" value="RRM_1"/>
    <property type="match status" value="3"/>
</dbReference>
<protein>
    <recommendedName>
        <fullName evidence="4">RRM domain-containing protein</fullName>
    </recommendedName>
</protein>